<gene>
    <name evidence="10" type="ORF">CVIRNUC_003982</name>
</gene>
<keyword evidence="4" id="KW-0067">ATP-binding</keyword>
<dbReference type="EMBL" id="CAUYUE010000005">
    <property type="protein sequence ID" value="CAK0772617.1"/>
    <property type="molecule type" value="Genomic_DNA"/>
</dbReference>
<name>A0AAV1I3E9_9CHLO</name>
<dbReference type="SUPFAM" id="SSF52540">
    <property type="entry name" value="P-loop containing nucleoside triphosphate hydrolases"/>
    <property type="match status" value="1"/>
</dbReference>
<dbReference type="PROSITE" id="PS51192">
    <property type="entry name" value="HELICASE_ATP_BIND_1"/>
    <property type="match status" value="1"/>
</dbReference>
<dbReference type="SMART" id="SM00487">
    <property type="entry name" value="DEXDc"/>
    <property type="match status" value="1"/>
</dbReference>
<evidence type="ECO:0000259" key="9">
    <source>
        <dbReference type="PROSITE" id="PS51195"/>
    </source>
</evidence>
<sequence>MIQGILTRSSLRGFGLHHCHPLHQLVQQPQPLISLRSFSLSTRPTSVLVRAQVVSALERSQPSERTFNQLGLGEELLAFLAEHNLHTPTEIQSAAVEEILQGGDVLLASHTGSGKTLAYLLPVVKHLKDAELQGEERAKPKRPRALVLGPTRELTDQILGVAKSMSHFAKFRSACINGGGTFGQQAQTLAQPLDILIGTPQKLMQHAEKGNLFWGDVQYVVMDEADTMFDKGFGPEVRAVLSPLRSKAQPAKAVLVVATLSKAIRRLLAEEFPELNFVETSTLHRGVAGARHSFLPSPPAQNKLDVLAQVLHADVAKSRRVMVFCNTLDSCRATEHYLREKEIHTLCYHGDVPLDGRRQAIQEFTSEPGMDGQPVLVCTDLAARGLDMPGQVDHVVNFDFPLNPVDYIHRTGRTARAGSSGKITSIVTKRDAVLAGRIEQALAGNLPLDELSSAKSVLPPNMRPKPETLKRRALEAKAAQHSAKGVRGAARTRSTDRKPAGAKAGSSFGRGKAASMKSSPSFGRSKAVGSGSGGPRKGPFAMSATISMSSQKSEGASKPPGGSGKGAKGPRGSADSKGGKASPYVARGRRKTPAQRKATQKFK</sequence>
<dbReference type="SMART" id="SM00490">
    <property type="entry name" value="HELICc"/>
    <property type="match status" value="1"/>
</dbReference>
<evidence type="ECO:0000256" key="1">
    <source>
        <dbReference type="ARBA" id="ARBA00022741"/>
    </source>
</evidence>
<dbReference type="InterPro" id="IPR001650">
    <property type="entry name" value="Helicase_C-like"/>
</dbReference>
<evidence type="ECO:0000313" key="10">
    <source>
        <dbReference type="EMBL" id="CAK0772617.1"/>
    </source>
</evidence>
<dbReference type="Gene3D" id="3.40.50.300">
    <property type="entry name" value="P-loop containing nucleotide triphosphate hydrolases"/>
    <property type="match status" value="2"/>
</dbReference>
<feature type="domain" description="DEAD-box RNA helicase Q" evidence="9">
    <location>
        <begin position="65"/>
        <end position="93"/>
    </location>
</feature>
<evidence type="ECO:0000256" key="4">
    <source>
        <dbReference type="ARBA" id="ARBA00022840"/>
    </source>
</evidence>
<dbReference type="InterPro" id="IPR011545">
    <property type="entry name" value="DEAD/DEAH_box_helicase_dom"/>
</dbReference>
<dbReference type="GO" id="GO:0003676">
    <property type="term" value="F:nucleic acid binding"/>
    <property type="evidence" value="ECO:0007669"/>
    <property type="project" value="InterPro"/>
</dbReference>
<dbReference type="InterPro" id="IPR014014">
    <property type="entry name" value="RNA_helicase_DEAD_Q_motif"/>
</dbReference>
<comment type="caution">
    <text evidence="10">The sequence shown here is derived from an EMBL/GenBank/DDBJ whole genome shotgun (WGS) entry which is preliminary data.</text>
</comment>
<evidence type="ECO:0000256" key="3">
    <source>
        <dbReference type="ARBA" id="ARBA00022806"/>
    </source>
</evidence>
<reference evidence="10 11" key="1">
    <citation type="submission" date="2023-10" db="EMBL/GenBank/DDBJ databases">
        <authorList>
            <person name="Maclean D."/>
            <person name="Macfadyen A."/>
        </authorList>
    </citation>
    <scope>NUCLEOTIDE SEQUENCE [LARGE SCALE GENOMIC DNA]</scope>
</reference>
<feature type="short sequence motif" description="Q motif" evidence="5">
    <location>
        <begin position="65"/>
        <end position="93"/>
    </location>
</feature>
<dbReference type="InterPro" id="IPR027417">
    <property type="entry name" value="P-loop_NTPase"/>
</dbReference>
<dbReference type="Pfam" id="PF00271">
    <property type="entry name" value="Helicase_C"/>
    <property type="match status" value="1"/>
</dbReference>
<dbReference type="InterPro" id="IPR014001">
    <property type="entry name" value="Helicase_ATP-bd"/>
</dbReference>
<feature type="domain" description="Helicase C-terminal" evidence="8">
    <location>
        <begin position="303"/>
        <end position="459"/>
    </location>
</feature>
<evidence type="ECO:0000259" key="8">
    <source>
        <dbReference type="PROSITE" id="PS51194"/>
    </source>
</evidence>
<dbReference type="Pfam" id="PF00270">
    <property type="entry name" value="DEAD"/>
    <property type="match status" value="1"/>
</dbReference>
<dbReference type="CDD" id="cd18787">
    <property type="entry name" value="SF2_C_DEAD"/>
    <property type="match status" value="1"/>
</dbReference>
<keyword evidence="1" id="KW-0547">Nucleotide-binding</keyword>
<dbReference type="CDD" id="cd00268">
    <property type="entry name" value="DEADc"/>
    <property type="match status" value="1"/>
</dbReference>
<keyword evidence="2" id="KW-0378">Hydrolase</keyword>
<evidence type="ECO:0000256" key="2">
    <source>
        <dbReference type="ARBA" id="ARBA00022801"/>
    </source>
</evidence>
<keyword evidence="11" id="KW-1185">Reference proteome</keyword>
<keyword evidence="3" id="KW-0347">Helicase</keyword>
<dbReference type="PROSITE" id="PS51194">
    <property type="entry name" value="HELICASE_CTER"/>
    <property type="match status" value="1"/>
</dbReference>
<dbReference type="GO" id="GO:0003724">
    <property type="term" value="F:RNA helicase activity"/>
    <property type="evidence" value="ECO:0007669"/>
    <property type="project" value="InterPro"/>
</dbReference>
<evidence type="ECO:0000259" key="7">
    <source>
        <dbReference type="PROSITE" id="PS51192"/>
    </source>
</evidence>
<dbReference type="PANTHER" id="PTHR47960">
    <property type="entry name" value="DEAD-BOX ATP-DEPENDENT RNA HELICASE 50"/>
    <property type="match status" value="1"/>
</dbReference>
<dbReference type="GO" id="GO:0016787">
    <property type="term" value="F:hydrolase activity"/>
    <property type="evidence" value="ECO:0007669"/>
    <property type="project" value="UniProtKB-KW"/>
</dbReference>
<dbReference type="Proteomes" id="UP001314263">
    <property type="component" value="Unassembled WGS sequence"/>
</dbReference>
<proteinExistence type="predicted"/>
<dbReference type="GO" id="GO:0005524">
    <property type="term" value="F:ATP binding"/>
    <property type="evidence" value="ECO:0007669"/>
    <property type="project" value="UniProtKB-KW"/>
</dbReference>
<organism evidence="10 11">
    <name type="scientific">Coccomyxa viridis</name>
    <dbReference type="NCBI Taxonomy" id="1274662"/>
    <lineage>
        <taxon>Eukaryota</taxon>
        <taxon>Viridiplantae</taxon>
        <taxon>Chlorophyta</taxon>
        <taxon>core chlorophytes</taxon>
        <taxon>Trebouxiophyceae</taxon>
        <taxon>Trebouxiophyceae incertae sedis</taxon>
        <taxon>Coccomyxaceae</taxon>
        <taxon>Coccomyxa</taxon>
    </lineage>
</organism>
<dbReference type="AlphaFoldDB" id="A0AAV1I3E9"/>
<evidence type="ECO:0000256" key="5">
    <source>
        <dbReference type="PROSITE-ProRule" id="PRU00552"/>
    </source>
</evidence>
<dbReference type="InterPro" id="IPR044742">
    <property type="entry name" value="DEAD/DEAH_RhlB"/>
</dbReference>
<feature type="compositionally biased region" description="Basic residues" evidence="6">
    <location>
        <begin position="587"/>
        <end position="603"/>
    </location>
</feature>
<feature type="compositionally biased region" description="Polar residues" evidence="6">
    <location>
        <begin position="544"/>
        <end position="554"/>
    </location>
</feature>
<accession>A0AAV1I3E9</accession>
<dbReference type="PROSITE" id="PS51195">
    <property type="entry name" value="Q_MOTIF"/>
    <property type="match status" value="1"/>
</dbReference>
<evidence type="ECO:0000313" key="11">
    <source>
        <dbReference type="Proteomes" id="UP001314263"/>
    </source>
</evidence>
<protein>
    <submittedName>
        <fullName evidence="10">Uncharacterized protein</fullName>
    </submittedName>
</protein>
<feature type="region of interest" description="Disordered" evidence="6">
    <location>
        <begin position="473"/>
        <end position="603"/>
    </location>
</feature>
<evidence type="ECO:0000256" key="6">
    <source>
        <dbReference type="SAM" id="MobiDB-lite"/>
    </source>
</evidence>
<feature type="domain" description="Helicase ATP-binding" evidence="7">
    <location>
        <begin position="96"/>
        <end position="278"/>
    </location>
</feature>